<evidence type="ECO:0000313" key="2">
    <source>
        <dbReference type="Proteomes" id="UP001055460"/>
    </source>
</evidence>
<accession>A0A9Q8Y8Z0</accession>
<proteinExistence type="predicted"/>
<dbReference type="EMBL" id="CP098807">
    <property type="protein sequence ID" value="USJ24703.1"/>
    <property type="molecule type" value="Genomic_DNA"/>
</dbReference>
<evidence type="ECO:0000313" key="1">
    <source>
        <dbReference type="EMBL" id="USJ24703.1"/>
    </source>
</evidence>
<dbReference type="Proteomes" id="UP001055460">
    <property type="component" value="Chromosome"/>
</dbReference>
<dbReference type="AlphaFoldDB" id="A0A9Q8Y8Z0"/>
<gene>
    <name evidence="1" type="ORF">NE863_06985</name>
</gene>
<organism evidence="1 2">
    <name type="scientific">Ensifer adhaerens</name>
    <name type="common">Sinorhizobium morelense</name>
    <dbReference type="NCBI Taxonomy" id="106592"/>
    <lineage>
        <taxon>Bacteria</taxon>
        <taxon>Pseudomonadati</taxon>
        <taxon>Pseudomonadota</taxon>
        <taxon>Alphaproteobacteria</taxon>
        <taxon>Hyphomicrobiales</taxon>
        <taxon>Rhizobiaceae</taxon>
        <taxon>Sinorhizobium/Ensifer group</taxon>
        <taxon>Ensifer</taxon>
    </lineage>
</organism>
<dbReference type="RefSeq" id="WP_252160513.1">
    <property type="nucleotide sequence ID" value="NZ_CP098807.1"/>
</dbReference>
<reference evidence="1" key="1">
    <citation type="submission" date="2022-06" db="EMBL/GenBank/DDBJ databases">
        <title>Physiological and biochemical characterization and genomic elucidation of a strain of the genus Ensifer adhaerens M8 that combines arsenic oxidation and chromium reduction.</title>
        <authorList>
            <person name="Li X."/>
            <person name="Yu c."/>
        </authorList>
    </citation>
    <scope>NUCLEOTIDE SEQUENCE</scope>
    <source>
        <strain evidence="1">M8</strain>
    </source>
</reference>
<name>A0A9Q8Y8Z0_ENSAD</name>
<sequence length="75" mass="8026">MSAMICNADFNPASNRILNQMLHKAGYVTSRMKPLVGPLAEQSRSVLLRFMAGVLDRHAKNSPSGPVAGAGYGRP</sequence>
<protein>
    <submittedName>
        <fullName evidence="1">Uncharacterized protein</fullName>
    </submittedName>
</protein>